<sequence>MSKNISDQIVEMLVEIGVKRVYAVIGDSRNLVNDSIRRRWQTPMDTCKARGSWGLCDFHRSGVKWYWSIHPFNNSLDSSINFYLKTLNLT</sequence>
<name>A0A2S7KWH0_9FLAO</name>
<dbReference type="EMBL" id="MQUA01000013">
    <property type="protein sequence ID" value="PQB06995.1"/>
    <property type="molecule type" value="Genomic_DNA"/>
</dbReference>
<gene>
    <name evidence="1" type="ORF">BST83_07390</name>
</gene>
<proteinExistence type="predicted"/>
<accession>A0A2S7KWH0</accession>
<protein>
    <submittedName>
        <fullName evidence="1">Uncharacterized protein</fullName>
    </submittedName>
</protein>
<reference evidence="1 2" key="1">
    <citation type="submission" date="2016-11" db="EMBL/GenBank/DDBJ databases">
        <title>Trade-off between light-utilization and light-protection in marine flavobacteria.</title>
        <authorList>
            <person name="Kumagai Y."/>
        </authorList>
    </citation>
    <scope>NUCLEOTIDE SEQUENCE [LARGE SCALE GENOMIC DNA]</scope>
    <source>
        <strain evidence="1 2">ATCC 700397</strain>
    </source>
</reference>
<evidence type="ECO:0000313" key="1">
    <source>
        <dbReference type="EMBL" id="PQB06995.1"/>
    </source>
</evidence>
<dbReference type="Proteomes" id="UP000239522">
    <property type="component" value="Unassembled WGS sequence"/>
</dbReference>
<comment type="caution">
    <text evidence="1">The sequence shown here is derived from an EMBL/GenBank/DDBJ whole genome shotgun (WGS) entry which is preliminary data.</text>
</comment>
<dbReference type="AlphaFoldDB" id="A0A2S7KWH0"/>
<evidence type="ECO:0000313" key="2">
    <source>
        <dbReference type="Proteomes" id="UP000239522"/>
    </source>
</evidence>
<organism evidence="1 2">
    <name type="scientific">Polaribacter filamentus</name>
    <dbReference type="NCBI Taxonomy" id="53483"/>
    <lineage>
        <taxon>Bacteria</taxon>
        <taxon>Pseudomonadati</taxon>
        <taxon>Bacteroidota</taxon>
        <taxon>Flavobacteriia</taxon>
        <taxon>Flavobacteriales</taxon>
        <taxon>Flavobacteriaceae</taxon>
    </lineage>
</organism>
<keyword evidence="2" id="KW-1185">Reference proteome</keyword>